<protein>
    <recommendedName>
        <fullName evidence="10">Cytochrome P450</fullName>
    </recommendedName>
</protein>
<proteinExistence type="inferred from homology"/>
<evidence type="ECO:0000313" key="8">
    <source>
        <dbReference type="EMBL" id="KAL0570372.1"/>
    </source>
</evidence>
<dbReference type="PANTHER" id="PTHR24305">
    <property type="entry name" value="CYTOCHROME P450"/>
    <property type="match status" value="1"/>
</dbReference>
<dbReference type="Proteomes" id="UP001465976">
    <property type="component" value="Unassembled WGS sequence"/>
</dbReference>
<dbReference type="CDD" id="cd11062">
    <property type="entry name" value="CYP58-like"/>
    <property type="match status" value="1"/>
</dbReference>
<dbReference type="PRINTS" id="PR00385">
    <property type="entry name" value="P450"/>
</dbReference>
<accession>A0ABR3F594</accession>
<dbReference type="Pfam" id="PF00067">
    <property type="entry name" value="p450"/>
    <property type="match status" value="1"/>
</dbReference>
<reference evidence="8 9" key="1">
    <citation type="submission" date="2024-02" db="EMBL/GenBank/DDBJ databases">
        <title>A draft genome for the cacao thread blight pathogen Marasmius crinis-equi.</title>
        <authorList>
            <person name="Cohen S.P."/>
            <person name="Baruah I.K."/>
            <person name="Amoako-Attah I."/>
            <person name="Bukari Y."/>
            <person name="Meinhardt L.W."/>
            <person name="Bailey B.A."/>
        </authorList>
    </citation>
    <scope>NUCLEOTIDE SEQUENCE [LARGE SCALE GENOMIC DNA]</scope>
    <source>
        <strain evidence="8 9">GH-76</strain>
    </source>
</reference>
<organism evidence="8 9">
    <name type="scientific">Marasmius crinis-equi</name>
    <dbReference type="NCBI Taxonomy" id="585013"/>
    <lineage>
        <taxon>Eukaryota</taxon>
        <taxon>Fungi</taxon>
        <taxon>Dikarya</taxon>
        <taxon>Basidiomycota</taxon>
        <taxon>Agaricomycotina</taxon>
        <taxon>Agaricomycetes</taxon>
        <taxon>Agaricomycetidae</taxon>
        <taxon>Agaricales</taxon>
        <taxon>Marasmiineae</taxon>
        <taxon>Marasmiaceae</taxon>
        <taxon>Marasmius</taxon>
    </lineage>
</organism>
<keyword evidence="6 7" id="KW-0408">Iron</keyword>
<evidence type="ECO:0000313" key="9">
    <source>
        <dbReference type="Proteomes" id="UP001465976"/>
    </source>
</evidence>
<comment type="similarity">
    <text evidence="3 7">Belongs to the cytochrome P450 family.</text>
</comment>
<dbReference type="InterPro" id="IPR002401">
    <property type="entry name" value="Cyt_P450_E_grp-I"/>
</dbReference>
<dbReference type="PROSITE" id="PS00086">
    <property type="entry name" value="CYTOCHROME_P450"/>
    <property type="match status" value="1"/>
</dbReference>
<keyword evidence="4 7" id="KW-0479">Metal-binding</keyword>
<evidence type="ECO:0000256" key="1">
    <source>
        <dbReference type="ARBA" id="ARBA00001971"/>
    </source>
</evidence>
<evidence type="ECO:0000256" key="7">
    <source>
        <dbReference type="RuleBase" id="RU000461"/>
    </source>
</evidence>
<dbReference type="PANTHER" id="PTHR24305:SF157">
    <property type="entry name" value="N-ACETYLTRYPTOPHAN 6-HYDROXYLASE IVOC-RELATED"/>
    <property type="match status" value="1"/>
</dbReference>
<evidence type="ECO:0000256" key="5">
    <source>
        <dbReference type="ARBA" id="ARBA00023002"/>
    </source>
</evidence>
<evidence type="ECO:0000256" key="3">
    <source>
        <dbReference type="ARBA" id="ARBA00010617"/>
    </source>
</evidence>
<keyword evidence="5 7" id="KW-0560">Oxidoreductase</keyword>
<keyword evidence="7" id="KW-0349">Heme</keyword>
<dbReference type="InterPro" id="IPR050121">
    <property type="entry name" value="Cytochrome_P450_monoxygenase"/>
</dbReference>
<keyword evidence="9" id="KW-1185">Reference proteome</keyword>
<dbReference type="PRINTS" id="PR00463">
    <property type="entry name" value="EP450I"/>
</dbReference>
<keyword evidence="7" id="KW-0503">Monooxygenase</keyword>
<comment type="caution">
    <text evidence="8">The sequence shown here is derived from an EMBL/GenBank/DDBJ whole genome shotgun (WGS) entry which is preliminary data.</text>
</comment>
<dbReference type="SUPFAM" id="SSF48264">
    <property type="entry name" value="Cytochrome P450"/>
    <property type="match status" value="1"/>
</dbReference>
<evidence type="ECO:0000256" key="4">
    <source>
        <dbReference type="ARBA" id="ARBA00022723"/>
    </source>
</evidence>
<evidence type="ECO:0000256" key="2">
    <source>
        <dbReference type="ARBA" id="ARBA00005179"/>
    </source>
</evidence>
<name>A0ABR3F594_9AGAR</name>
<dbReference type="InterPro" id="IPR036396">
    <property type="entry name" value="Cyt_P450_sf"/>
</dbReference>
<dbReference type="InterPro" id="IPR001128">
    <property type="entry name" value="Cyt_P450"/>
</dbReference>
<dbReference type="Gene3D" id="1.10.630.10">
    <property type="entry name" value="Cytochrome P450"/>
    <property type="match status" value="1"/>
</dbReference>
<comment type="cofactor">
    <cofactor evidence="1">
        <name>heme</name>
        <dbReference type="ChEBI" id="CHEBI:30413"/>
    </cofactor>
</comment>
<dbReference type="InterPro" id="IPR017972">
    <property type="entry name" value="Cyt_P450_CS"/>
</dbReference>
<sequence length="426" mass="48134">MVLSYGLATMSSPTAYADIYGHSPLHPKDPRLYGAFTWASPSSFSETDPKEHAITKSMLSSFFSRKNVLGLEDVVQECVDRLLHQLSKNHHTTPANMDLAFRSLTLDIITLYTFGISVDAVSAPSFEHPVLTDLRKHSGSKWFYRHFPLLKRLVIKFPTWFATLTRKESSLALLQEIMRLVDSALQDPNRYDAEYSANNIYHSLLANEGRVRGSNRLTKEWLVGEGQNLRGAGSDTVANTCMVGCRYILSDVRVLRSLQEELTAAWPNKDERMPLRSLEKLPYLTAIIKECLRMSHGVVTPMSRVVPASGSIIAGYPVPPGTAVAMGNTFMHMNPDIFSRPKCFYPERWMHDHRALEKYLVAFGKGPRSCLGINLAWCELYLILGNLFRKLDLSPSHDISESLTILDYFIPLFKEEMLKVTINARD</sequence>
<evidence type="ECO:0008006" key="10">
    <source>
        <dbReference type="Google" id="ProtNLM"/>
    </source>
</evidence>
<dbReference type="EMBL" id="JBAHYK010000947">
    <property type="protein sequence ID" value="KAL0570372.1"/>
    <property type="molecule type" value="Genomic_DNA"/>
</dbReference>
<evidence type="ECO:0000256" key="6">
    <source>
        <dbReference type="ARBA" id="ARBA00023004"/>
    </source>
</evidence>
<gene>
    <name evidence="8" type="ORF">V5O48_011587</name>
</gene>
<comment type="pathway">
    <text evidence="2">Secondary metabolite biosynthesis.</text>
</comment>